<dbReference type="PANTHER" id="PTHR38449">
    <property type="entry name" value="REGULATORY PROTEIN TM_1690-RELATED"/>
    <property type="match status" value="1"/>
</dbReference>
<dbReference type="PANTHER" id="PTHR38449:SF1">
    <property type="entry name" value="REGULATORY PROTEIN SSL2874-RELATED"/>
    <property type="match status" value="1"/>
</dbReference>
<evidence type="ECO:0000256" key="1">
    <source>
        <dbReference type="HAMAP-Rule" id="MF_01503"/>
    </source>
</evidence>
<protein>
    <recommendedName>
        <fullName evidence="1">Putative regulatory protein COS99_07595</fullName>
    </recommendedName>
</protein>
<dbReference type="HAMAP" id="MF_01503">
    <property type="entry name" value="RemA"/>
    <property type="match status" value="1"/>
</dbReference>
<dbReference type="AlphaFoldDB" id="A0A2J0KUM4"/>
<accession>A0A2J0KUM4</accession>
<gene>
    <name evidence="2" type="ORF">COS99_07595</name>
</gene>
<sequence length="83" mass="9053">MKAKLLNLGFDNAVMAERVVALTAAEPKPIKRLINEARRSNKIVDATNGRKTRSVIITDSDHIILSSSEPRTLAQRINGAQAS</sequence>
<dbReference type="NCBIfam" id="NF003315">
    <property type="entry name" value="PRK04323.1"/>
    <property type="match status" value="1"/>
</dbReference>
<dbReference type="Pfam" id="PF04025">
    <property type="entry name" value="RemA-like"/>
    <property type="match status" value="1"/>
</dbReference>
<reference evidence="2 3" key="1">
    <citation type="submission" date="2017-09" db="EMBL/GenBank/DDBJ databases">
        <title>Depth-based differentiation of microbial function through sediment-hosted aquifers and enrichment of novel symbionts in the deep terrestrial subsurface.</title>
        <authorList>
            <person name="Probst A.J."/>
            <person name="Ladd B."/>
            <person name="Jarett J.K."/>
            <person name="Geller-Mcgrath D.E."/>
            <person name="Sieber C.M."/>
            <person name="Emerson J.B."/>
            <person name="Anantharaman K."/>
            <person name="Thomas B.C."/>
            <person name="Malmstrom R."/>
            <person name="Stieglmeier M."/>
            <person name="Klingl A."/>
            <person name="Woyke T."/>
            <person name="Ryan C.M."/>
            <person name="Banfield J.F."/>
        </authorList>
    </citation>
    <scope>NUCLEOTIDE SEQUENCE [LARGE SCALE GENOMIC DNA]</scope>
    <source>
        <strain evidence="2">CG07_land_8_20_14_0_80_42_15</strain>
    </source>
</reference>
<evidence type="ECO:0000313" key="3">
    <source>
        <dbReference type="Proteomes" id="UP000230052"/>
    </source>
</evidence>
<name>A0A2J0KUM4_9BACT</name>
<proteinExistence type="inferred from homology"/>
<comment type="similarity">
    <text evidence="1">Belongs to the RemA family.</text>
</comment>
<dbReference type="InterPro" id="IPR007169">
    <property type="entry name" value="RemA-like"/>
</dbReference>
<dbReference type="EMBL" id="PEWV01000072">
    <property type="protein sequence ID" value="PIU41034.1"/>
    <property type="molecule type" value="Genomic_DNA"/>
</dbReference>
<organism evidence="2 3">
    <name type="scientific">Candidatus Aquitaenariimonas noxiae</name>
    <dbReference type="NCBI Taxonomy" id="1974741"/>
    <lineage>
        <taxon>Bacteria</taxon>
        <taxon>Pseudomonadati</taxon>
        <taxon>Candidatus Omnitrophota</taxon>
        <taxon>Candidatus Aquitaenariimonas</taxon>
    </lineage>
</organism>
<evidence type="ECO:0000313" key="2">
    <source>
        <dbReference type="EMBL" id="PIU41034.1"/>
    </source>
</evidence>
<comment type="caution">
    <text evidence="2">The sequence shown here is derived from an EMBL/GenBank/DDBJ whole genome shotgun (WGS) entry which is preliminary data.</text>
</comment>
<dbReference type="Proteomes" id="UP000230052">
    <property type="component" value="Unassembled WGS sequence"/>
</dbReference>